<feature type="region of interest" description="Disordered" evidence="1">
    <location>
        <begin position="1"/>
        <end position="32"/>
    </location>
</feature>
<protein>
    <recommendedName>
        <fullName evidence="2">F-box domain-containing protein</fullName>
    </recommendedName>
</protein>
<evidence type="ECO:0000256" key="1">
    <source>
        <dbReference type="SAM" id="MobiDB-lite"/>
    </source>
</evidence>
<reference evidence="3 4" key="1">
    <citation type="submission" date="2016-03" db="EMBL/GenBank/DDBJ databases">
        <title>Whole genome sequencing of Grifola frondosa 9006-11.</title>
        <authorList>
            <person name="Min B."/>
            <person name="Park H."/>
            <person name="Kim J.-G."/>
            <person name="Cho H."/>
            <person name="Oh Y.-L."/>
            <person name="Kong W.-S."/>
            <person name="Choi I.-G."/>
        </authorList>
    </citation>
    <scope>NUCLEOTIDE SEQUENCE [LARGE SCALE GENOMIC DNA]</scope>
    <source>
        <strain evidence="3 4">9006-11</strain>
    </source>
</reference>
<dbReference type="EMBL" id="LUGG01000007">
    <property type="protein sequence ID" value="OBZ73143.1"/>
    <property type="molecule type" value="Genomic_DNA"/>
</dbReference>
<proteinExistence type="predicted"/>
<dbReference type="PROSITE" id="PS50181">
    <property type="entry name" value="FBOX"/>
    <property type="match status" value="1"/>
</dbReference>
<evidence type="ECO:0000259" key="2">
    <source>
        <dbReference type="PROSITE" id="PS50181"/>
    </source>
</evidence>
<accession>A0A1C7M8A0</accession>
<dbReference type="InterPro" id="IPR036047">
    <property type="entry name" value="F-box-like_dom_sf"/>
</dbReference>
<dbReference type="AlphaFoldDB" id="A0A1C7M8A0"/>
<dbReference type="Proteomes" id="UP000092993">
    <property type="component" value="Unassembled WGS sequence"/>
</dbReference>
<evidence type="ECO:0000313" key="4">
    <source>
        <dbReference type="Proteomes" id="UP000092993"/>
    </source>
</evidence>
<gene>
    <name evidence="3" type="ORF">A0H81_06912</name>
</gene>
<keyword evidence="4" id="KW-1185">Reference proteome</keyword>
<dbReference type="InterPro" id="IPR001810">
    <property type="entry name" value="F-box_dom"/>
</dbReference>
<dbReference type="OrthoDB" id="2746750at2759"/>
<sequence length="557" mass="63428">MQTVQPSTTRPKRGLTTVGRQSSKSAAGKAKAKRKRRLGKLAQFLDLPIDVFLEIAAQAHPLDLLHLARVSKWFRGIFLNRRNRAVWVRSLQNVPGLPDCPSILTEPRYAALMFTTNCFSCGGLALSPKMTFYALGVRLCGTCGYHHKTYGSLLLKDHGVPEELNESILELLPCCQGFTWSATENAVYSRAEFAQVLERYRQLESDPAAHQAFVEERKAFVLEMHTFNNKAMIWAYTMTTQRREDARKATESREKSIMLQLKALGYLECEMPRDDKAWRKLVEQPRELTPRIWERIRPLLEAIIQDQDQEHIRLDRNVYKRTVEARKFFIDLVMAPVEGEDIANSTMPNLIDACKLPTMAALINENAANVPITKERFLTVIDGVKRDVRVFKIQVKRDLTTMLENTSAIPADLLPQFLFTDELLQLDIMLGRPSSLFYCLRCSTELNATPMGYPEIYDHWRRTHDCCSWFDKVSLVPDNAAPQIATCRSWIATGEAMMKALKLGPNEVHLMALDELVRAGRLVCTCDNPAIMKEGGMKNWGFLVRVFPVSDNNNLLM</sequence>
<evidence type="ECO:0000313" key="3">
    <source>
        <dbReference type="EMBL" id="OBZ73143.1"/>
    </source>
</evidence>
<organism evidence="3 4">
    <name type="scientific">Grifola frondosa</name>
    <name type="common">Maitake</name>
    <name type="synonym">Polyporus frondosus</name>
    <dbReference type="NCBI Taxonomy" id="5627"/>
    <lineage>
        <taxon>Eukaryota</taxon>
        <taxon>Fungi</taxon>
        <taxon>Dikarya</taxon>
        <taxon>Basidiomycota</taxon>
        <taxon>Agaricomycotina</taxon>
        <taxon>Agaricomycetes</taxon>
        <taxon>Polyporales</taxon>
        <taxon>Grifolaceae</taxon>
        <taxon>Grifola</taxon>
    </lineage>
</organism>
<comment type="caution">
    <text evidence="3">The sequence shown here is derived from an EMBL/GenBank/DDBJ whole genome shotgun (WGS) entry which is preliminary data.</text>
</comment>
<dbReference type="SUPFAM" id="SSF81383">
    <property type="entry name" value="F-box domain"/>
    <property type="match status" value="1"/>
</dbReference>
<feature type="domain" description="F-box" evidence="2">
    <location>
        <begin position="41"/>
        <end position="90"/>
    </location>
</feature>
<name>A0A1C7M8A0_GRIFR</name>
<dbReference type="OMA" id="DIANSTM"/>